<dbReference type="EMBL" id="JBBNAG010000003">
    <property type="protein sequence ID" value="KAK9147591.1"/>
    <property type="molecule type" value="Genomic_DNA"/>
</dbReference>
<accession>A0AAP0K7U6</accession>
<keyword evidence="2" id="KW-1185">Reference proteome</keyword>
<dbReference type="Proteomes" id="UP001419268">
    <property type="component" value="Unassembled WGS sequence"/>
</dbReference>
<reference evidence="1 2" key="1">
    <citation type="submission" date="2024-01" db="EMBL/GenBank/DDBJ databases">
        <title>Genome assemblies of Stephania.</title>
        <authorList>
            <person name="Yang L."/>
        </authorList>
    </citation>
    <scope>NUCLEOTIDE SEQUENCE [LARGE SCALE GENOMIC DNA]</scope>
    <source>
        <strain evidence="1">JXDWG</strain>
        <tissue evidence="1">Leaf</tissue>
    </source>
</reference>
<sequence>MPTLVPQFPLIQIQINSSLVIVHTYHIMCIYYSQAHPYGSSSNSCNSMFLVRPKRSKIRVRRLSMTRRIRCDGEMELKNLKLYLENRSIIAENEKLRKRALLLHEENQALMSELQKNLVPHVHHERCK</sequence>
<organism evidence="1 2">
    <name type="scientific">Stephania cephalantha</name>
    <dbReference type="NCBI Taxonomy" id="152367"/>
    <lineage>
        <taxon>Eukaryota</taxon>
        <taxon>Viridiplantae</taxon>
        <taxon>Streptophyta</taxon>
        <taxon>Embryophyta</taxon>
        <taxon>Tracheophyta</taxon>
        <taxon>Spermatophyta</taxon>
        <taxon>Magnoliopsida</taxon>
        <taxon>Ranunculales</taxon>
        <taxon>Menispermaceae</taxon>
        <taxon>Menispermoideae</taxon>
        <taxon>Cissampelideae</taxon>
        <taxon>Stephania</taxon>
    </lineage>
</organism>
<gene>
    <name evidence="1" type="ORF">Scep_006348</name>
</gene>
<proteinExistence type="predicted"/>
<evidence type="ECO:0000313" key="1">
    <source>
        <dbReference type="EMBL" id="KAK9147591.1"/>
    </source>
</evidence>
<evidence type="ECO:0000313" key="2">
    <source>
        <dbReference type="Proteomes" id="UP001419268"/>
    </source>
</evidence>
<dbReference type="PANTHER" id="PTHR33601:SF22">
    <property type="entry name" value="PROTEIN LITTLE ZIPPER 1"/>
    <property type="match status" value="1"/>
</dbReference>
<dbReference type="InterPro" id="IPR039312">
    <property type="entry name" value="ZPR"/>
</dbReference>
<protein>
    <submittedName>
        <fullName evidence="1">Uncharacterized protein</fullName>
    </submittedName>
</protein>
<comment type="caution">
    <text evidence="1">The sequence shown here is derived from an EMBL/GenBank/DDBJ whole genome shotgun (WGS) entry which is preliminary data.</text>
</comment>
<name>A0AAP0K7U6_9MAGN</name>
<dbReference type="AlphaFoldDB" id="A0AAP0K7U6"/>
<dbReference type="PANTHER" id="PTHR33601">
    <property type="entry name" value="PROTEIN LITTLE ZIPPER 4"/>
    <property type="match status" value="1"/>
</dbReference>